<evidence type="ECO:0000313" key="2">
    <source>
        <dbReference type="Proteomes" id="UP000007264"/>
    </source>
</evidence>
<proteinExistence type="predicted"/>
<protein>
    <submittedName>
        <fullName evidence="1">Uncharacterized protein</fullName>
    </submittedName>
</protein>
<dbReference type="RefSeq" id="XP_005643852.1">
    <property type="nucleotide sequence ID" value="XM_005643795.1"/>
</dbReference>
<dbReference type="Proteomes" id="UP000007264">
    <property type="component" value="Unassembled WGS sequence"/>
</dbReference>
<dbReference type="GeneID" id="17037248"/>
<organism evidence="1 2">
    <name type="scientific">Coccomyxa subellipsoidea (strain C-169)</name>
    <name type="common">Green microalga</name>
    <dbReference type="NCBI Taxonomy" id="574566"/>
    <lineage>
        <taxon>Eukaryota</taxon>
        <taxon>Viridiplantae</taxon>
        <taxon>Chlorophyta</taxon>
        <taxon>core chlorophytes</taxon>
        <taxon>Trebouxiophyceae</taxon>
        <taxon>Trebouxiophyceae incertae sedis</taxon>
        <taxon>Coccomyxaceae</taxon>
        <taxon>Coccomyxa</taxon>
        <taxon>Coccomyxa subellipsoidea</taxon>
    </lineage>
</organism>
<reference evidence="1 2" key="1">
    <citation type="journal article" date="2012" name="Genome Biol.">
        <title>The genome of the polar eukaryotic microalga coccomyxa subellipsoidea reveals traits of cold adaptation.</title>
        <authorList>
            <person name="Blanc G."/>
            <person name="Agarkova I."/>
            <person name="Grimwood J."/>
            <person name="Kuo A."/>
            <person name="Brueggeman A."/>
            <person name="Dunigan D."/>
            <person name="Gurnon J."/>
            <person name="Ladunga I."/>
            <person name="Lindquist E."/>
            <person name="Lucas S."/>
            <person name="Pangilinan J."/>
            <person name="Proschold T."/>
            <person name="Salamov A."/>
            <person name="Schmutz J."/>
            <person name="Weeks D."/>
            <person name="Yamada T."/>
            <person name="Claverie J.M."/>
            <person name="Grigoriev I."/>
            <person name="Van Etten J."/>
            <person name="Lomsadze A."/>
            <person name="Borodovsky M."/>
        </authorList>
    </citation>
    <scope>NUCLEOTIDE SEQUENCE [LARGE SCALE GENOMIC DNA]</scope>
    <source>
        <strain evidence="1 2">C-169</strain>
    </source>
</reference>
<dbReference type="KEGG" id="csl:COCSUDRAFT_34266"/>
<gene>
    <name evidence="1" type="ORF">COCSUDRAFT_34266</name>
</gene>
<evidence type="ECO:0000313" key="1">
    <source>
        <dbReference type="EMBL" id="EIE19308.1"/>
    </source>
</evidence>
<accession>I0YLN9</accession>
<name>I0YLN9_COCSC</name>
<comment type="caution">
    <text evidence="1">The sequence shown here is derived from an EMBL/GenBank/DDBJ whole genome shotgun (WGS) entry which is preliminary data.</text>
</comment>
<dbReference type="AlphaFoldDB" id="I0YLN9"/>
<sequence>MRPDASDLPPLLSPGLLVPLDPVLSRRNGDYLFLRPCQDTLVATFAAPVFQSVLLSDISIGEL</sequence>
<keyword evidence="2" id="KW-1185">Reference proteome</keyword>
<dbReference type="EMBL" id="AGSI01000019">
    <property type="protein sequence ID" value="EIE19308.1"/>
    <property type="molecule type" value="Genomic_DNA"/>
</dbReference>